<evidence type="ECO:0000259" key="13">
    <source>
        <dbReference type="PROSITE" id="PS50198"/>
    </source>
</evidence>
<name>A0A1G9ZHF3_9PSED</name>
<dbReference type="InterPro" id="IPR046357">
    <property type="entry name" value="PPIase_dom_sf"/>
</dbReference>
<dbReference type="InterPro" id="IPR023058">
    <property type="entry name" value="PPIase_PpiC_CS"/>
</dbReference>
<dbReference type="InterPro" id="IPR027304">
    <property type="entry name" value="Trigger_fact/SurA_dom_sf"/>
</dbReference>
<dbReference type="Gene3D" id="3.10.50.40">
    <property type="match status" value="1"/>
</dbReference>
<dbReference type="PROSITE" id="PS50198">
    <property type="entry name" value="PPIC_PPIASE_2"/>
    <property type="match status" value="1"/>
</dbReference>
<dbReference type="SUPFAM" id="SSF54534">
    <property type="entry name" value="FKBP-like"/>
    <property type="match status" value="1"/>
</dbReference>
<dbReference type="PANTHER" id="PTHR47529:SF1">
    <property type="entry name" value="PERIPLASMIC CHAPERONE PPID"/>
    <property type="match status" value="1"/>
</dbReference>
<evidence type="ECO:0000256" key="7">
    <source>
        <dbReference type="ARBA" id="ARBA00023186"/>
    </source>
</evidence>
<dbReference type="GO" id="GO:0005886">
    <property type="term" value="C:plasma membrane"/>
    <property type="evidence" value="ECO:0007669"/>
    <property type="project" value="UniProtKB-SubCell"/>
</dbReference>
<dbReference type="OrthoDB" id="9812372at2"/>
<dbReference type="AlphaFoldDB" id="A0A1G9ZHF3"/>
<evidence type="ECO:0000313" key="14">
    <source>
        <dbReference type="EMBL" id="KAF2411232.1"/>
    </source>
</evidence>
<evidence type="ECO:0000256" key="8">
    <source>
        <dbReference type="ARBA" id="ARBA00038408"/>
    </source>
</evidence>
<evidence type="ECO:0000256" key="2">
    <source>
        <dbReference type="ARBA" id="ARBA00022475"/>
    </source>
</evidence>
<evidence type="ECO:0000256" key="11">
    <source>
        <dbReference type="PROSITE-ProRule" id="PRU00278"/>
    </source>
</evidence>
<dbReference type="PANTHER" id="PTHR47529">
    <property type="entry name" value="PEPTIDYL-PROLYL CIS-TRANS ISOMERASE D"/>
    <property type="match status" value="1"/>
</dbReference>
<dbReference type="Pfam" id="PF13624">
    <property type="entry name" value="SurA_N_3"/>
    <property type="match status" value="1"/>
</dbReference>
<evidence type="ECO:0000256" key="10">
    <source>
        <dbReference type="ARBA" id="ARBA00042775"/>
    </source>
</evidence>
<reference evidence="14 17" key="1">
    <citation type="submission" date="2015-01" db="EMBL/GenBank/DDBJ databases">
        <title>Genome Sequence of Pseudomonas antarctica CMS 35.</title>
        <authorList>
            <person name="Voget S."/>
            <person name="Chow J."/>
            <person name="Daniel R."/>
            <person name="Streit W."/>
        </authorList>
    </citation>
    <scope>NUCLEOTIDE SEQUENCE [LARGE SCALE GENOMIC DNA]</scope>
    <source>
        <strain evidence="14 17">CMS 35</strain>
    </source>
</reference>
<feature type="transmembrane region" description="Helical" evidence="12">
    <location>
        <begin position="12"/>
        <end position="34"/>
    </location>
</feature>
<protein>
    <recommendedName>
        <fullName evidence="9">Periplasmic chaperone PpiD</fullName>
    </recommendedName>
    <alternativeName>
        <fullName evidence="10">Periplasmic folding chaperone</fullName>
    </alternativeName>
</protein>
<keyword evidence="5 12" id="KW-1133">Transmembrane helix</keyword>
<keyword evidence="4 12" id="KW-0812">Transmembrane</keyword>
<keyword evidence="2" id="KW-1003">Cell membrane</keyword>
<gene>
    <name evidence="14" type="primary">ppiD</name>
    <name evidence="14" type="ORF">PSAN_36760</name>
    <name evidence="15" type="ORF">SAMN04490179_3109</name>
</gene>
<keyword evidence="17" id="KW-1185">Reference proteome</keyword>
<keyword evidence="11 15" id="KW-0413">Isomerase</keyword>
<dbReference type="EMBL" id="JXDI01000001">
    <property type="protein sequence ID" value="KAF2411232.1"/>
    <property type="molecule type" value="Genomic_DNA"/>
</dbReference>
<keyword evidence="11" id="KW-0697">Rotamase</keyword>
<sequence>MLQNIRDNSQGWIAKTIIGIIVALMAFTGIEAIFQASTNNKQDVAKVNGEEITQTELSQAVDMQRRQLMQQLGKDFDASLLDEKLLRDAALKGLIDRKLLLQGAADSKFGFSEAALDQVILQTPEFQVDGKFSAERFDQVIRQLGYSRMQFRQMLTQEMLIGQVRAGLAGSGFVTDAEVLAFARLEKQTRDFATVNIKANPAAVKLTDDEVKAYYEQHAKEFMTPDQVVINYLELKKSSFFDQVTVKDDELQAAYQKETANLAEQRRAAHILIEVNDKTTDAQAKAKIEEIQARLAKGEKFEALAKEFSQDPGSANNGGDLGFAGPGVYDPDFETALYALNKDQVSAPVRTTFGWHLIKLLGVEAPQVPSFASLKDKLTRELKTQQVEQRFVDASKQLEDAAFEASDLAQPASDLKLTVHTSAPFGREGGEGVTANRAVVTAAFSPEVLDEGANSTAIELDPETIIVLRAKEHLKPTQLPLESVSAAIRAQMTKERASAAAKAHADELIASLRDGKTPLNQPIDGQAWKVTEAATRSQESIDPAVLQALFRMPKPAAKDKPTFTTVTLADGSLVIVRLNGVNEAAAPTDEEKAQYRRFLASRIGQQDFAAYRKQLETKADIKKF</sequence>
<evidence type="ECO:0000313" key="16">
    <source>
        <dbReference type="Proteomes" id="UP000182470"/>
    </source>
</evidence>
<evidence type="ECO:0000256" key="6">
    <source>
        <dbReference type="ARBA" id="ARBA00023136"/>
    </source>
</evidence>
<accession>A0A1G9ZHF3</accession>
<evidence type="ECO:0000256" key="1">
    <source>
        <dbReference type="ARBA" id="ARBA00004382"/>
    </source>
</evidence>
<dbReference type="RefSeq" id="WP_083357887.1">
    <property type="nucleotide sequence ID" value="NZ_JBLHDY010000017.1"/>
</dbReference>
<organism evidence="15 16">
    <name type="scientific">Pseudomonas antarctica</name>
    <dbReference type="NCBI Taxonomy" id="219572"/>
    <lineage>
        <taxon>Bacteria</taxon>
        <taxon>Pseudomonadati</taxon>
        <taxon>Pseudomonadota</taxon>
        <taxon>Gammaproteobacteria</taxon>
        <taxon>Pseudomonadales</taxon>
        <taxon>Pseudomonadaceae</taxon>
        <taxon>Pseudomonas</taxon>
    </lineage>
</organism>
<evidence type="ECO:0000256" key="12">
    <source>
        <dbReference type="SAM" id="Phobius"/>
    </source>
</evidence>
<evidence type="ECO:0000256" key="4">
    <source>
        <dbReference type="ARBA" id="ARBA00022692"/>
    </source>
</evidence>
<dbReference type="InterPro" id="IPR052029">
    <property type="entry name" value="PpiD_chaperone"/>
</dbReference>
<keyword evidence="3" id="KW-0997">Cell inner membrane</keyword>
<dbReference type="Pfam" id="PF00639">
    <property type="entry name" value="Rotamase"/>
    <property type="match status" value="1"/>
</dbReference>
<keyword evidence="7" id="KW-0143">Chaperone</keyword>
<dbReference type="EMBL" id="LT629704">
    <property type="protein sequence ID" value="SDN20768.1"/>
    <property type="molecule type" value="Genomic_DNA"/>
</dbReference>
<evidence type="ECO:0000256" key="3">
    <source>
        <dbReference type="ARBA" id="ARBA00022519"/>
    </source>
</evidence>
<keyword evidence="6 12" id="KW-0472">Membrane</keyword>
<dbReference type="PROSITE" id="PS01096">
    <property type="entry name" value="PPIC_PPIASE_1"/>
    <property type="match status" value="1"/>
</dbReference>
<dbReference type="SUPFAM" id="SSF109998">
    <property type="entry name" value="Triger factor/SurA peptide-binding domain-like"/>
    <property type="match status" value="1"/>
</dbReference>
<proteinExistence type="inferred from homology"/>
<dbReference type="GO" id="GO:0003755">
    <property type="term" value="F:peptidyl-prolyl cis-trans isomerase activity"/>
    <property type="evidence" value="ECO:0007669"/>
    <property type="project" value="UniProtKB-KW"/>
</dbReference>
<reference evidence="15 16" key="2">
    <citation type="submission" date="2016-10" db="EMBL/GenBank/DDBJ databases">
        <authorList>
            <person name="de Groot N.N."/>
        </authorList>
    </citation>
    <scope>NUCLEOTIDE SEQUENCE [LARGE SCALE GENOMIC DNA]</scope>
    <source>
        <strain evidence="15 16">BS2772</strain>
    </source>
</reference>
<dbReference type="Proteomes" id="UP000748067">
    <property type="component" value="Unassembled WGS sequence"/>
</dbReference>
<evidence type="ECO:0000313" key="17">
    <source>
        <dbReference type="Proteomes" id="UP000748067"/>
    </source>
</evidence>
<evidence type="ECO:0000256" key="5">
    <source>
        <dbReference type="ARBA" id="ARBA00022989"/>
    </source>
</evidence>
<evidence type="ECO:0000256" key="9">
    <source>
        <dbReference type="ARBA" id="ARBA00040743"/>
    </source>
</evidence>
<feature type="domain" description="PpiC" evidence="13">
    <location>
        <begin position="263"/>
        <end position="362"/>
    </location>
</feature>
<dbReference type="Gene3D" id="1.10.4030.10">
    <property type="entry name" value="Porin chaperone SurA, peptide-binding domain"/>
    <property type="match status" value="1"/>
</dbReference>
<dbReference type="Proteomes" id="UP000182470">
    <property type="component" value="Chromosome I"/>
</dbReference>
<comment type="subcellular location">
    <subcellularLocation>
        <location evidence="1">Cell inner membrane</location>
        <topology evidence="1">Single-pass type II membrane protein</topology>
        <orientation evidence="1">Periplasmic side</orientation>
    </subcellularLocation>
</comment>
<dbReference type="InterPro" id="IPR000297">
    <property type="entry name" value="PPIase_PpiC"/>
</dbReference>
<evidence type="ECO:0000313" key="15">
    <source>
        <dbReference type="EMBL" id="SDN20768.1"/>
    </source>
</evidence>
<comment type="similarity">
    <text evidence="8">Belongs to the PpiD chaperone family.</text>
</comment>